<comment type="caution">
    <text evidence="3">The sequence shown here is derived from an EMBL/GenBank/DDBJ whole genome shotgun (WGS) entry which is preliminary data.</text>
</comment>
<dbReference type="InterPro" id="IPR029058">
    <property type="entry name" value="AB_hydrolase_fold"/>
</dbReference>
<dbReference type="PANTHER" id="PTHR12277:SF81">
    <property type="entry name" value="PROTEIN ABHD13"/>
    <property type="match status" value="1"/>
</dbReference>
<name>A0A837HRY8_9BACT</name>
<keyword evidence="1" id="KW-0732">Signal</keyword>
<feature type="chain" id="PRO_5032309874" description="Serine aminopeptidase S33 domain-containing protein" evidence="1">
    <location>
        <begin position="23"/>
        <end position="186"/>
    </location>
</feature>
<dbReference type="PROSITE" id="PS51257">
    <property type="entry name" value="PROKAR_LIPOPROTEIN"/>
    <property type="match status" value="1"/>
</dbReference>
<evidence type="ECO:0000313" key="4">
    <source>
        <dbReference type="Proteomes" id="UP000033998"/>
    </source>
</evidence>
<accession>A0A837HRY8</accession>
<proteinExistence type="predicted"/>
<evidence type="ECO:0000313" key="3">
    <source>
        <dbReference type="EMBL" id="KKR02307.1"/>
    </source>
</evidence>
<dbReference type="InterPro" id="IPR022742">
    <property type="entry name" value="Hydrolase_4"/>
</dbReference>
<feature type="signal peptide" evidence="1">
    <location>
        <begin position="1"/>
        <end position="22"/>
    </location>
</feature>
<organism evidence="3 4">
    <name type="scientific">Candidatus Nomurabacteria bacterium GW2011_GWD2_39_12</name>
    <dbReference type="NCBI Taxonomy" id="1618759"/>
    <lineage>
        <taxon>Bacteria</taxon>
        <taxon>Candidatus Nomuraibacteriota</taxon>
    </lineage>
</organism>
<evidence type="ECO:0000259" key="2">
    <source>
        <dbReference type="Pfam" id="PF12146"/>
    </source>
</evidence>
<dbReference type="AlphaFoldDB" id="A0A837HRY8"/>
<dbReference type="Proteomes" id="UP000033998">
    <property type="component" value="Unassembled WGS sequence"/>
</dbReference>
<evidence type="ECO:0000256" key="1">
    <source>
        <dbReference type="SAM" id="SignalP"/>
    </source>
</evidence>
<dbReference type="Gene3D" id="3.40.50.1820">
    <property type="entry name" value="alpha/beta hydrolase"/>
    <property type="match status" value="1"/>
</dbReference>
<dbReference type="SUPFAM" id="SSF53474">
    <property type="entry name" value="alpha/beta-Hydrolases"/>
    <property type="match status" value="1"/>
</dbReference>
<dbReference type="EMBL" id="LBWE01000001">
    <property type="protein sequence ID" value="KKR02307.1"/>
    <property type="molecule type" value="Genomic_DNA"/>
</dbReference>
<protein>
    <recommendedName>
        <fullName evidence="2">Serine aminopeptidase S33 domain-containing protein</fullName>
    </recommendedName>
</protein>
<feature type="domain" description="Serine aminopeptidase S33" evidence="2">
    <location>
        <begin position="65"/>
        <end position="151"/>
    </location>
</feature>
<dbReference type="PANTHER" id="PTHR12277">
    <property type="entry name" value="ALPHA/BETA HYDROLASE DOMAIN-CONTAINING PROTEIN"/>
    <property type="match status" value="1"/>
</dbReference>
<reference evidence="3 4" key="1">
    <citation type="journal article" date="2015" name="Nature">
        <title>rRNA introns, odd ribosomes, and small enigmatic genomes across a large radiation of phyla.</title>
        <authorList>
            <person name="Brown C.T."/>
            <person name="Hug L.A."/>
            <person name="Thomas B.C."/>
            <person name="Sharon I."/>
            <person name="Castelle C.J."/>
            <person name="Singh A."/>
            <person name="Wilkins M.J."/>
            <person name="Williams K.H."/>
            <person name="Banfield J.F."/>
        </authorList>
    </citation>
    <scope>NUCLEOTIDE SEQUENCE [LARGE SCALE GENOMIC DNA]</scope>
</reference>
<dbReference type="Pfam" id="PF12146">
    <property type="entry name" value="Hydrolase_4"/>
    <property type="match status" value="1"/>
</dbReference>
<gene>
    <name evidence="3" type="ORF">UT27_C0001G0085</name>
</gene>
<sequence>MRIAIRRSLFAVLPLLSGCTHLFFQPSGNIFSDPASAGFSYEVIQFRSDDGTELTGMFFPPVGAPLGTIIHFHGNAQNMTSHFPYSSWLAREGFNVFIFDYRGYGASQGKPGLDGAVRDGIAALKQVRRIPGVDAERIAVFGQSLGGAIRSLRRLCWKGLFTPIRVLVPPFCGGAGGAGPSHGFPG</sequence>